<sequence length="412" mass="46355">MKFTTTTGALTAATLTAAQIVPKTADYSAADLADGSAWYNVSGVADANMRYDLAYRDYDSSCTYANADIRKEWRYLDEATRKSFTDAVTCLTTMAPTHMTEAEASDYPGVKSRHDEFVATHINYTMRIHDTADFLAWHRTFIHFWEQDLRNLCGYTGVLPYWNWALDSEAPQDSPVFNGDEYSMGSNGEYVDGRSDTWLSTMVSIHSDLLENPHVTDHTQDVTYPPGTGGGCVQSGPFSDYTVNLGPLDLPNTDNVNSSFQYNPRCLVRDINPWFTQRYNTFSNVTETVLDNIYIEDFQDYMQGYKGSNNKFGVHGGGHWQTGGSMSDFHSSPADPIFFLHHGMIDKTWTVWQNLDITRRTEAISGTSTLGNSPPSAEMTLDDMLPFGFVREDQRFGDVMSTTKGPFCYRYE</sequence>
<dbReference type="PRINTS" id="PR00092">
    <property type="entry name" value="TYROSINASE"/>
</dbReference>
<dbReference type="InterPro" id="IPR002227">
    <property type="entry name" value="Tyrosinase_Cu-bd"/>
</dbReference>
<dbReference type="PROSITE" id="PS00498">
    <property type="entry name" value="TYROSINASE_2"/>
    <property type="match status" value="1"/>
</dbReference>
<keyword evidence="2" id="KW-0560">Oxidoreductase</keyword>
<dbReference type="OrthoDB" id="6132182at2759"/>
<comment type="caution">
    <text evidence="4">The sequence shown here is derived from an EMBL/GenBank/DDBJ whole genome shotgun (WGS) entry which is preliminary data.</text>
</comment>
<dbReference type="GO" id="GO:0046872">
    <property type="term" value="F:metal ion binding"/>
    <property type="evidence" value="ECO:0007669"/>
    <property type="project" value="UniProtKB-KW"/>
</dbReference>
<feature type="domain" description="Tyrosinase copper-binding" evidence="3">
    <location>
        <begin position="335"/>
        <end position="346"/>
    </location>
</feature>
<protein>
    <recommendedName>
        <fullName evidence="3">Tyrosinase copper-binding domain-containing protein</fullName>
    </recommendedName>
</protein>
<accession>A0A3M7CNP3</accession>
<evidence type="ECO:0000313" key="5">
    <source>
        <dbReference type="Proteomes" id="UP000269276"/>
    </source>
</evidence>
<gene>
    <name evidence="4" type="ORF">D0863_13860</name>
</gene>
<evidence type="ECO:0000256" key="2">
    <source>
        <dbReference type="ARBA" id="ARBA00023002"/>
    </source>
</evidence>
<dbReference type="VEuPathDB" id="FungiDB:BTJ68_07463"/>
<dbReference type="InterPro" id="IPR050316">
    <property type="entry name" value="Tyrosinase/Hemocyanin"/>
</dbReference>
<evidence type="ECO:0000259" key="3">
    <source>
        <dbReference type="PROSITE" id="PS00498"/>
    </source>
</evidence>
<evidence type="ECO:0000313" key="4">
    <source>
        <dbReference type="EMBL" id="RMY53718.1"/>
    </source>
</evidence>
<dbReference type="PANTHER" id="PTHR11474">
    <property type="entry name" value="TYROSINASE FAMILY MEMBER"/>
    <property type="match status" value="1"/>
</dbReference>
<keyword evidence="1" id="KW-0479">Metal-binding</keyword>
<dbReference type="PANTHER" id="PTHR11474:SF125">
    <property type="entry name" value="N-ACETYL-6-HYDROXYTRYPTOPHAN OXIDASE IVOB-RELATED"/>
    <property type="match status" value="1"/>
</dbReference>
<dbReference type="GO" id="GO:0016491">
    <property type="term" value="F:oxidoreductase activity"/>
    <property type="evidence" value="ECO:0007669"/>
    <property type="project" value="UniProtKB-KW"/>
</dbReference>
<dbReference type="AlphaFoldDB" id="A0A3M7CNP3"/>
<organism evidence="4 5">
    <name type="scientific">Hortaea werneckii</name>
    <name type="common">Black yeast</name>
    <name type="synonym">Cladosporium werneckii</name>
    <dbReference type="NCBI Taxonomy" id="91943"/>
    <lineage>
        <taxon>Eukaryota</taxon>
        <taxon>Fungi</taxon>
        <taxon>Dikarya</taxon>
        <taxon>Ascomycota</taxon>
        <taxon>Pezizomycotina</taxon>
        <taxon>Dothideomycetes</taxon>
        <taxon>Dothideomycetidae</taxon>
        <taxon>Mycosphaerellales</taxon>
        <taxon>Teratosphaeriaceae</taxon>
        <taxon>Hortaea</taxon>
    </lineage>
</organism>
<dbReference type="Pfam" id="PF00264">
    <property type="entry name" value="Tyrosinase"/>
    <property type="match status" value="1"/>
</dbReference>
<dbReference type="EMBL" id="QWIP01000829">
    <property type="protein sequence ID" value="RMY53718.1"/>
    <property type="molecule type" value="Genomic_DNA"/>
</dbReference>
<name>A0A3M7CNP3_HORWE</name>
<proteinExistence type="predicted"/>
<dbReference type="InterPro" id="IPR008922">
    <property type="entry name" value="Di-copper_centre_dom_sf"/>
</dbReference>
<dbReference type="Gene3D" id="1.10.1280.10">
    <property type="entry name" value="Di-copper center containing domain from catechol oxidase"/>
    <property type="match status" value="1"/>
</dbReference>
<reference evidence="4 5" key="1">
    <citation type="journal article" date="2018" name="BMC Genomics">
        <title>Genomic evidence for intraspecific hybridization in a clonal and extremely halotolerant yeast.</title>
        <authorList>
            <person name="Gostincar C."/>
            <person name="Stajich J.E."/>
            <person name="Zupancic J."/>
            <person name="Zalar P."/>
            <person name="Gunde-Cimerman N."/>
        </authorList>
    </citation>
    <scope>NUCLEOTIDE SEQUENCE [LARGE SCALE GENOMIC DNA]</scope>
    <source>
        <strain evidence="4 5">EXF-2682</strain>
    </source>
</reference>
<evidence type="ECO:0000256" key="1">
    <source>
        <dbReference type="ARBA" id="ARBA00022723"/>
    </source>
</evidence>
<dbReference type="Proteomes" id="UP000269276">
    <property type="component" value="Unassembled WGS sequence"/>
</dbReference>
<dbReference type="SUPFAM" id="SSF48056">
    <property type="entry name" value="Di-copper centre-containing domain"/>
    <property type="match status" value="1"/>
</dbReference>